<evidence type="ECO:0000313" key="1">
    <source>
        <dbReference type="EMBL" id="ERF68139.1"/>
    </source>
</evidence>
<keyword evidence="2" id="KW-1185">Reference proteome</keyword>
<dbReference type="Proteomes" id="UP000019373">
    <property type="component" value="Unassembled WGS sequence"/>
</dbReference>
<sequence>MPQKQRAVPKPRPKDSTAPSWSWASVFMRQTMAHVDWYRSEWWLTSDMFLRDAFEEAHCEPEATTTPFGKLKDAAYLRLDAVLYPWYLRSFCQMAERERGWNRRPGTKDLFIERPNHSTKCTMETQELTVDDANG</sequence>
<accession>U1HH38</accession>
<gene>
    <name evidence="1" type="ORF">EPUS_08205</name>
</gene>
<dbReference type="HOGENOM" id="CLU_1885751_0_0_1"/>
<dbReference type="EMBL" id="KE721540">
    <property type="protein sequence ID" value="ERF68139.1"/>
    <property type="molecule type" value="Genomic_DNA"/>
</dbReference>
<dbReference type="AlphaFoldDB" id="U1HH38"/>
<reference evidence="2" key="1">
    <citation type="journal article" date="2014" name="BMC Genomics">
        <title>Genome characteristics reveal the impact of lichenization on lichen-forming fungus Endocarpon pusillum Hedwig (Verrucariales, Ascomycota).</title>
        <authorList>
            <person name="Wang Y.-Y."/>
            <person name="Liu B."/>
            <person name="Zhang X.-Y."/>
            <person name="Zhou Q.-M."/>
            <person name="Zhang T."/>
            <person name="Li H."/>
            <person name="Yu Y.-F."/>
            <person name="Zhang X.-L."/>
            <person name="Hao X.-Y."/>
            <person name="Wang M."/>
            <person name="Wang L."/>
            <person name="Wei J.-C."/>
        </authorList>
    </citation>
    <scope>NUCLEOTIDE SEQUENCE [LARGE SCALE GENOMIC DNA]</scope>
    <source>
        <strain evidence="2">Z07020 / HMAS-L-300199</strain>
    </source>
</reference>
<dbReference type="RefSeq" id="XP_007806204.1">
    <property type="nucleotide sequence ID" value="XM_007808013.1"/>
</dbReference>
<organism evidence="1 2">
    <name type="scientific">Endocarpon pusillum (strain Z07020 / HMAS-L-300199)</name>
    <name type="common">Lichen-forming fungus</name>
    <dbReference type="NCBI Taxonomy" id="1263415"/>
    <lineage>
        <taxon>Eukaryota</taxon>
        <taxon>Fungi</taxon>
        <taxon>Dikarya</taxon>
        <taxon>Ascomycota</taxon>
        <taxon>Pezizomycotina</taxon>
        <taxon>Eurotiomycetes</taxon>
        <taxon>Chaetothyriomycetidae</taxon>
        <taxon>Verrucariales</taxon>
        <taxon>Verrucariaceae</taxon>
        <taxon>Endocarpon</taxon>
    </lineage>
</organism>
<evidence type="ECO:0000313" key="2">
    <source>
        <dbReference type="Proteomes" id="UP000019373"/>
    </source>
</evidence>
<dbReference type="GeneID" id="19243056"/>
<name>U1HH38_ENDPU</name>
<protein>
    <submittedName>
        <fullName evidence="1">Uncharacterized protein</fullName>
    </submittedName>
</protein>
<proteinExistence type="predicted"/>
<dbReference type="OrthoDB" id="3486565at2759"/>